<accession>A0A392TKN7</accession>
<keyword evidence="1" id="KW-1133">Transmembrane helix</keyword>
<dbReference type="AlphaFoldDB" id="A0A392TKN7"/>
<proteinExistence type="predicted"/>
<keyword evidence="1" id="KW-0812">Transmembrane</keyword>
<evidence type="ECO:0000313" key="3">
    <source>
        <dbReference type="Proteomes" id="UP000265520"/>
    </source>
</evidence>
<organism evidence="2 3">
    <name type="scientific">Trifolium medium</name>
    <dbReference type="NCBI Taxonomy" id="97028"/>
    <lineage>
        <taxon>Eukaryota</taxon>
        <taxon>Viridiplantae</taxon>
        <taxon>Streptophyta</taxon>
        <taxon>Embryophyta</taxon>
        <taxon>Tracheophyta</taxon>
        <taxon>Spermatophyta</taxon>
        <taxon>Magnoliopsida</taxon>
        <taxon>eudicotyledons</taxon>
        <taxon>Gunneridae</taxon>
        <taxon>Pentapetalae</taxon>
        <taxon>rosids</taxon>
        <taxon>fabids</taxon>
        <taxon>Fabales</taxon>
        <taxon>Fabaceae</taxon>
        <taxon>Papilionoideae</taxon>
        <taxon>50 kb inversion clade</taxon>
        <taxon>NPAAA clade</taxon>
        <taxon>Hologalegina</taxon>
        <taxon>IRL clade</taxon>
        <taxon>Trifolieae</taxon>
        <taxon>Trifolium</taxon>
    </lineage>
</organism>
<dbReference type="EMBL" id="LXQA010604832">
    <property type="protein sequence ID" value="MCI61711.1"/>
    <property type="molecule type" value="Genomic_DNA"/>
</dbReference>
<feature type="non-terminal residue" evidence="2">
    <location>
        <position position="1"/>
    </location>
</feature>
<protein>
    <submittedName>
        <fullName evidence="2">Uncharacterized protein</fullName>
    </submittedName>
</protein>
<sequence length="60" mass="6736">GRKPPCMGIGSIFMPRLLVVWFLVMSLSRCLLLWPMPLLLIIRSLVPSARFSVLLSSPLI</sequence>
<keyword evidence="1" id="KW-0472">Membrane</keyword>
<evidence type="ECO:0000256" key="1">
    <source>
        <dbReference type="SAM" id="Phobius"/>
    </source>
</evidence>
<reference evidence="2 3" key="1">
    <citation type="journal article" date="2018" name="Front. Plant Sci.">
        <title>Red Clover (Trifolium pratense) and Zigzag Clover (T. medium) - A Picture of Genomic Similarities and Differences.</title>
        <authorList>
            <person name="Dluhosova J."/>
            <person name="Istvanek J."/>
            <person name="Nedelnik J."/>
            <person name="Repkova J."/>
        </authorList>
    </citation>
    <scope>NUCLEOTIDE SEQUENCE [LARGE SCALE GENOMIC DNA]</scope>
    <source>
        <strain evidence="3">cv. 10/8</strain>
        <tissue evidence="2">Leaf</tissue>
    </source>
</reference>
<evidence type="ECO:0000313" key="2">
    <source>
        <dbReference type="EMBL" id="MCI61711.1"/>
    </source>
</evidence>
<name>A0A392TKN7_9FABA</name>
<dbReference type="Proteomes" id="UP000265520">
    <property type="component" value="Unassembled WGS sequence"/>
</dbReference>
<feature type="transmembrane region" description="Helical" evidence="1">
    <location>
        <begin position="20"/>
        <end position="42"/>
    </location>
</feature>
<comment type="caution">
    <text evidence="2">The sequence shown here is derived from an EMBL/GenBank/DDBJ whole genome shotgun (WGS) entry which is preliminary data.</text>
</comment>
<keyword evidence="3" id="KW-1185">Reference proteome</keyword>